<evidence type="ECO:0000256" key="4">
    <source>
        <dbReference type="ARBA" id="ARBA00023239"/>
    </source>
</evidence>
<dbReference type="InterPro" id="IPR011856">
    <property type="entry name" value="tRNA_endonuc-like_dom_sf"/>
</dbReference>
<proteinExistence type="inferred from homology"/>
<dbReference type="Proteomes" id="UP001626550">
    <property type="component" value="Unassembled WGS sequence"/>
</dbReference>
<dbReference type="Gene3D" id="3.40.1350.10">
    <property type="match status" value="1"/>
</dbReference>
<dbReference type="InterPro" id="IPR036167">
    <property type="entry name" value="tRNA_intron_Endo_cat-like_sf"/>
</dbReference>
<comment type="caution">
    <text evidence="7">The sequence shown here is derived from an EMBL/GenBank/DDBJ whole genome shotgun (WGS) entry which is preliminary data.</text>
</comment>
<evidence type="ECO:0000256" key="3">
    <source>
        <dbReference type="ARBA" id="ARBA00022694"/>
    </source>
</evidence>
<dbReference type="EC" id="4.6.1.16" evidence="2"/>
<accession>A0ABD2Q8W8</accession>
<dbReference type="CDD" id="cd22363">
    <property type="entry name" value="tRNA-intron_lyase_C"/>
    <property type="match status" value="1"/>
</dbReference>
<evidence type="ECO:0000313" key="8">
    <source>
        <dbReference type="Proteomes" id="UP001626550"/>
    </source>
</evidence>
<keyword evidence="8" id="KW-1185">Reference proteome</keyword>
<comment type="catalytic activity">
    <reaction evidence="5">
        <text>pretRNA = a 3'-half-tRNA molecule with a 5'-OH end + a 5'-half-tRNA molecule with a 2',3'-cyclic phosphate end + an intron with a 2',3'-cyclic phosphate and a 5'-hydroxyl terminus.</text>
        <dbReference type="EC" id="4.6.1.16"/>
    </reaction>
</comment>
<organism evidence="7 8">
    <name type="scientific">Cichlidogyrus casuarinus</name>
    <dbReference type="NCBI Taxonomy" id="1844966"/>
    <lineage>
        <taxon>Eukaryota</taxon>
        <taxon>Metazoa</taxon>
        <taxon>Spiralia</taxon>
        <taxon>Lophotrochozoa</taxon>
        <taxon>Platyhelminthes</taxon>
        <taxon>Monogenea</taxon>
        <taxon>Monopisthocotylea</taxon>
        <taxon>Dactylogyridea</taxon>
        <taxon>Ancyrocephalidae</taxon>
        <taxon>Cichlidogyrus</taxon>
    </lineage>
</organism>
<evidence type="ECO:0000256" key="1">
    <source>
        <dbReference type="ARBA" id="ARBA00008078"/>
    </source>
</evidence>
<dbReference type="GO" id="GO:0005634">
    <property type="term" value="C:nucleus"/>
    <property type="evidence" value="ECO:0007669"/>
    <property type="project" value="UniProtKB-ARBA"/>
</dbReference>
<dbReference type="AlphaFoldDB" id="A0ABD2Q8W8"/>
<dbReference type="InterPro" id="IPR006677">
    <property type="entry name" value="tRNA_intron_Endonuc_cat-like"/>
</dbReference>
<dbReference type="EMBL" id="JBJKFK010000628">
    <property type="protein sequence ID" value="KAL3315979.1"/>
    <property type="molecule type" value="Genomic_DNA"/>
</dbReference>
<dbReference type="PANTHER" id="PTHR13070">
    <property type="entry name" value="TRNA-SPLICING ENDONUCLEASE SUBUNIT SEN34-RELATED"/>
    <property type="match status" value="1"/>
</dbReference>
<sequence>MVLRRRHRIVGRCSLACRQAKLQPGTKCQSEQRLPLMLSLEEVTALILRSVIRHVVKHRSVLDASVGPVSSDQRERYASELEENKRVQIRLNTQKKKLNQTAYYGQIVAGLKHRTPAKKAKSDSDNESLSIDSILADREAPKVNDKPPQDFILHQPRATPTSWFRPNERTVLDVPCCDSPNSLARVVTWLQNLATSSDQSDHALRRCIVFDQLLRTNDTCFLTCAAAKMGGDFLMYEDDPLFCHATHIVFVIPAENANPDVPTEFTLDKNQICSRARIANKVRKVLVLANVHLPSHSVSFTSLFWSGSDLQS</sequence>
<keyword evidence="4" id="KW-0456">Lyase</keyword>
<dbReference type="GO" id="GO:0000213">
    <property type="term" value="F:tRNA-intron lyase activity"/>
    <property type="evidence" value="ECO:0007669"/>
    <property type="project" value="UniProtKB-EC"/>
</dbReference>
<reference evidence="7 8" key="1">
    <citation type="submission" date="2024-11" db="EMBL/GenBank/DDBJ databases">
        <title>Adaptive evolution of stress response genes in parasites aligns with host niche diversity.</title>
        <authorList>
            <person name="Hahn C."/>
            <person name="Resl P."/>
        </authorList>
    </citation>
    <scope>NUCLEOTIDE SEQUENCE [LARGE SCALE GENOMIC DNA]</scope>
    <source>
        <strain evidence="7">EGGRZ-B1_66</strain>
        <tissue evidence="7">Body</tissue>
    </source>
</reference>
<dbReference type="Pfam" id="PF01974">
    <property type="entry name" value="tRNA_int_endo"/>
    <property type="match status" value="1"/>
</dbReference>
<comment type="similarity">
    <text evidence="1">Belongs to the tRNA-intron endonuclease family.</text>
</comment>
<keyword evidence="3" id="KW-0819">tRNA processing</keyword>
<protein>
    <recommendedName>
        <fullName evidence="2">tRNA-intron lyase</fullName>
        <ecNumber evidence="2">4.6.1.16</ecNumber>
    </recommendedName>
</protein>
<evidence type="ECO:0000313" key="7">
    <source>
        <dbReference type="EMBL" id="KAL3315979.1"/>
    </source>
</evidence>
<dbReference type="GO" id="GO:0008033">
    <property type="term" value="P:tRNA processing"/>
    <property type="evidence" value="ECO:0007669"/>
    <property type="project" value="UniProtKB-KW"/>
</dbReference>
<dbReference type="SUPFAM" id="SSF53032">
    <property type="entry name" value="tRNA-intron endonuclease catalytic domain-like"/>
    <property type="match status" value="1"/>
</dbReference>
<evidence type="ECO:0000256" key="5">
    <source>
        <dbReference type="ARBA" id="ARBA00034031"/>
    </source>
</evidence>
<evidence type="ECO:0000259" key="6">
    <source>
        <dbReference type="Pfam" id="PF01974"/>
    </source>
</evidence>
<feature type="domain" description="tRNA intron endonuclease catalytic" evidence="6">
    <location>
        <begin position="227"/>
        <end position="291"/>
    </location>
</feature>
<dbReference type="PANTHER" id="PTHR13070:SF0">
    <property type="entry name" value="TRNA-SPLICING ENDONUCLEASE SUBUNIT SEN34"/>
    <property type="match status" value="1"/>
</dbReference>
<evidence type="ECO:0000256" key="2">
    <source>
        <dbReference type="ARBA" id="ARBA00012573"/>
    </source>
</evidence>
<name>A0ABD2Q8W8_9PLAT</name>
<gene>
    <name evidence="7" type="ORF">Ciccas_005387</name>
</gene>